<accession>A0ABY6CV49</accession>
<feature type="transmembrane region" description="Helical" evidence="1">
    <location>
        <begin position="175"/>
        <end position="192"/>
    </location>
</feature>
<dbReference type="InterPro" id="IPR003675">
    <property type="entry name" value="Rce1/LyrA-like_dom"/>
</dbReference>
<organism evidence="3 4">
    <name type="scientific">Reichenbachiella carrageenanivorans</name>
    <dbReference type="NCBI Taxonomy" id="2979869"/>
    <lineage>
        <taxon>Bacteria</taxon>
        <taxon>Pseudomonadati</taxon>
        <taxon>Bacteroidota</taxon>
        <taxon>Cytophagia</taxon>
        <taxon>Cytophagales</taxon>
        <taxon>Reichenbachiellaceae</taxon>
        <taxon>Reichenbachiella</taxon>
    </lineage>
</organism>
<dbReference type="GO" id="GO:0008237">
    <property type="term" value="F:metallopeptidase activity"/>
    <property type="evidence" value="ECO:0007669"/>
    <property type="project" value="UniProtKB-KW"/>
</dbReference>
<gene>
    <name evidence="3" type="ORF">N7E81_10505</name>
</gene>
<dbReference type="EMBL" id="CP106735">
    <property type="protein sequence ID" value="UXX77801.1"/>
    <property type="molecule type" value="Genomic_DNA"/>
</dbReference>
<proteinExistence type="predicted"/>
<evidence type="ECO:0000256" key="1">
    <source>
        <dbReference type="SAM" id="Phobius"/>
    </source>
</evidence>
<keyword evidence="3" id="KW-0645">Protease</keyword>
<keyword evidence="3" id="KW-0378">Hydrolase</keyword>
<sequence length="297" mass="33113">MNFLEQSLDGRNQAGKYALVIIFGFIGGQILGALPLLKYVNQSGQTTMDFGTMGLDLNFGMILMLLPFIVSLILCVLLVKVLHKRSFSQTVNGTAKIRWARVGYAAGLWAVLMVVYILFELAVDPDNIAFQLNWSAFLPLVVVAVLLIPLQTTCEEYLLRGYFTQGVAGLTKSRWLAVLVPGLIFALMHAFNPEVQAHGFWIVMPQYLTFGVVFGLLSVLDDGIELAMGAHAVNNVFLCLFLTNKDSVLQTAAVFEQLEMNPVRDTISLMVLSVVFFIILYKKFHWDLSLLGRRVQK</sequence>
<keyword evidence="1" id="KW-1133">Transmembrane helix</keyword>
<feature type="transmembrane region" description="Helical" evidence="1">
    <location>
        <begin position="198"/>
        <end position="219"/>
    </location>
</feature>
<reference evidence="3" key="1">
    <citation type="submission" date="2022-10" db="EMBL/GenBank/DDBJ databases">
        <title>Comparative genomics and taxonomic characterization of three novel marine species of genus Reichenbachiella exhibiting antioxidant and polysaccharide degradation activities.</title>
        <authorList>
            <person name="Muhammad N."/>
            <person name="Lee Y.-J."/>
            <person name="Ko J."/>
            <person name="Kim S.-G."/>
        </authorList>
    </citation>
    <scope>NUCLEOTIDE SEQUENCE</scope>
    <source>
        <strain evidence="3">Wsw4-B4</strain>
    </source>
</reference>
<dbReference type="PANTHER" id="PTHR36435">
    <property type="entry name" value="SLR1288 PROTEIN"/>
    <property type="match status" value="1"/>
</dbReference>
<evidence type="ECO:0000259" key="2">
    <source>
        <dbReference type="Pfam" id="PF02517"/>
    </source>
</evidence>
<dbReference type="InterPro" id="IPR052710">
    <property type="entry name" value="CAAX_protease"/>
</dbReference>
<dbReference type="PANTHER" id="PTHR36435:SF1">
    <property type="entry name" value="CAAX AMINO TERMINAL PROTEASE FAMILY PROTEIN"/>
    <property type="match status" value="1"/>
</dbReference>
<evidence type="ECO:0000313" key="4">
    <source>
        <dbReference type="Proteomes" id="UP001062165"/>
    </source>
</evidence>
<dbReference type="Proteomes" id="UP001062165">
    <property type="component" value="Chromosome"/>
</dbReference>
<name>A0ABY6CV49_9BACT</name>
<protein>
    <submittedName>
        <fullName evidence="3">CPBP family intramembrane metalloprotease</fullName>
    </submittedName>
</protein>
<keyword evidence="3" id="KW-0482">Metalloprotease</keyword>
<feature type="transmembrane region" description="Helical" evidence="1">
    <location>
        <begin position="263"/>
        <end position="281"/>
    </location>
</feature>
<feature type="transmembrane region" description="Helical" evidence="1">
    <location>
        <begin position="226"/>
        <end position="243"/>
    </location>
</feature>
<feature type="domain" description="CAAX prenyl protease 2/Lysostaphin resistance protein A-like" evidence="2">
    <location>
        <begin position="138"/>
        <end position="237"/>
    </location>
</feature>
<keyword evidence="4" id="KW-1185">Reference proteome</keyword>
<keyword evidence="1" id="KW-0812">Transmembrane</keyword>
<evidence type="ECO:0000313" key="3">
    <source>
        <dbReference type="EMBL" id="UXX77801.1"/>
    </source>
</evidence>
<feature type="transmembrane region" description="Helical" evidence="1">
    <location>
        <begin position="57"/>
        <end position="79"/>
    </location>
</feature>
<feature type="transmembrane region" description="Helical" evidence="1">
    <location>
        <begin position="17"/>
        <end position="37"/>
    </location>
</feature>
<feature type="transmembrane region" description="Helical" evidence="1">
    <location>
        <begin position="131"/>
        <end position="154"/>
    </location>
</feature>
<keyword evidence="1" id="KW-0472">Membrane</keyword>
<dbReference type="RefSeq" id="WP_263049548.1">
    <property type="nucleotide sequence ID" value="NZ_CP106735.1"/>
</dbReference>
<dbReference type="Pfam" id="PF02517">
    <property type="entry name" value="Rce1-like"/>
    <property type="match status" value="1"/>
</dbReference>
<feature type="transmembrane region" description="Helical" evidence="1">
    <location>
        <begin position="99"/>
        <end position="119"/>
    </location>
</feature>